<evidence type="ECO:0000256" key="2">
    <source>
        <dbReference type="ARBA" id="ARBA00023235"/>
    </source>
</evidence>
<dbReference type="EMBL" id="FWDO01000005">
    <property type="protein sequence ID" value="SLM19326.1"/>
    <property type="molecule type" value="Genomic_DNA"/>
</dbReference>
<dbReference type="InterPro" id="IPR015942">
    <property type="entry name" value="Asp/Glu/hydantoin_racemase"/>
</dbReference>
<dbReference type="PANTHER" id="PTHR21198">
    <property type="entry name" value="GLUTAMATE RACEMASE"/>
    <property type="match status" value="1"/>
</dbReference>
<gene>
    <name evidence="3" type="primary">racX</name>
    <name evidence="3" type="ORF">SPIRO4BDMA_50841</name>
</gene>
<dbReference type="InterPro" id="IPR004380">
    <property type="entry name" value="Asp_race"/>
</dbReference>
<proteinExistence type="inferred from homology"/>
<sequence length="271" mass="29185">MNPILPAGKGKNLDYYMRDLETICTEPVVVYNSAMGNGVIGVLGGMGPDATAAFFSMLVRLDVAGSDQDHVHIIVESDPSIPDRTRCLLEGGPDPLPAMLASARRLVAAGADIVGIPCMTAHAFLPRLRRNCTLPILSAFEEARKALDAFSPPIRSLGILGTMGTRRARLFETTMPDKTILWPSEEDHRSLVMEAIYGTHGIKAGNLGDEPQRLLVKAAHLLIDRGAQAIVAGCTEVPLVLSQKDFDIPFIDPMHFLARALIAAARKGVPE</sequence>
<dbReference type="InterPro" id="IPR001920">
    <property type="entry name" value="Asp/Glu_race"/>
</dbReference>
<protein>
    <submittedName>
        <fullName evidence="3">Aspartate racemase</fullName>
    </submittedName>
</protein>
<accession>A0A3P3XSQ3</accession>
<dbReference type="SUPFAM" id="SSF53681">
    <property type="entry name" value="Aspartate/glutamate racemase"/>
    <property type="match status" value="2"/>
</dbReference>
<comment type="similarity">
    <text evidence="1">Belongs to the aspartate/glutamate racemases family.</text>
</comment>
<dbReference type="GO" id="GO:0047661">
    <property type="term" value="F:amino-acid racemase activity"/>
    <property type="evidence" value="ECO:0007669"/>
    <property type="project" value="InterPro"/>
</dbReference>
<evidence type="ECO:0000313" key="3">
    <source>
        <dbReference type="EMBL" id="SLM19326.1"/>
    </source>
</evidence>
<dbReference type="AlphaFoldDB" id="A0A3P3XSQ3"/>
<dbReference type="PANTHER" id="PTHR21198:SF7">
    <property type="entry name" value="ASPARTATE-GLUTAMATE RACEMASE FAMILY"/>
    <property type="match status" value="1"/>
</dbReference>
<dbReference type="Gene3D" id="3.40.50.1860">
    <property type="match status" value="2"/>
</dbReference>
<organism evidence="3">
    <name type="scientific">uncultured spirochete</name>
    <dbReference type="NCBI Taxonomy" id="156406"/>
    <lineage>
        <taxon>Bacteria</taxon>
        <taxon>Pseudomonadati</taxon>
        <taxon>Spirochaetota</taxon>
        <taxon>Spirochaetia</taxon>
        <taxon>Spirochaetales</taxon>
        <taxon>environmental samples</taxon>
    </lineage>
</organism>
<evidence type="ECO:0000256" key="1">
    <source>
        <dbReference type="ARBA" id="ARBA00007847"/>
    </source>
</evidence>
<dbReference type="NCBIfam" id="TIGR00035">
    <property type="entry name" value="asp_race"/>
    <property type="match status" value="1"/>
</dbReference>
<dbReference type="Pfam" id="PF01177">
    <property type="entry name" value="Asp_Glu_race"/>
    <property type="match status" value="1"/>
</dbReference>
<keyword evidence="2" id="KW-0413">Isomerase</keyword>
<name>A0A3P3XSQ3_9SPIR</name>
<reference evidence="3" key="1">
    <citation type="submission" date="2017-02" db="EMBL/GenBank/DDBJ databases">
        <authorList>
            <person name="Regsiter A."/>
            <person name="William W."/>
        </authorList>
    </citation>
    <scope>NUCLEOTIDE SEQUENCE</scope>
    <source>
        <strain evidence="3">BdmA 4</strain>
    </source>
</reference>